<name>A0A9X2IEL1_9ACTN</name>
<reference evidence="1" key="1">
    <citation type="submission" date="2022-05" db="EMBL/GenBank/DDBJ databases">
        <authorList>
            <person name="Tuo L."/>
        </authorList>
    </citation>
    <scope>NUCLEOTIDE SEQUENCE</scope>
    <source>
        <strain evidence="1">BSK12Z-4</strain>
    </source>
</reference>
<accession>A0A9X2IEL1</accession>
<dbReference type="AlphaFoldDB" id="A0A9X2IEL1"/>
<evidence type="ECO:0000313" key="1">
    <source>
        <dbReference type="EMBL" id="MCM0620946.1"/>
    </source>
</evidence>
<dbReference type="EMBL" id="JAMOIL010000013">
    <property type="protein sequence ID" value="MCM0620946.1"/>
    <property type="molecule type" value="Genomic_DNA"/>
</dbReference>
<protein>
    <recommendedName>
        <fullName evidence="3">Amino acid transporter</fullName>
    </recommendedName>
</protein>
<evidence type="ECO:0008006" key="3">
    <source>
        <dbReference type="Google" id="ProtNLM"/>
    </source>
</evidence>
<organism evidence="1 2">
    <name type="scientific">Nocardioides bruguierae</name>
    <dbReference type="NCBI Taxonomy" id="2945102"/>
    <lineage>
        <taxon>Bacteria</taxon>
        <taxon>Bacillati</taxon>
        <taxon>Actinomycetota</taxon>
        <taxon>Actinomycetes</taxon>
        <taxon>Propionibacteriales</taxon>
        <taxon>Nocardioidaceae</taxon>
        <taxon>Nocardioides</taxon>
    </lineage>
</organism>
<gene>
    <name evidence="1" type="ORF">M8330_11655</name>
</gene>
<dbReference type="Proteomes" id="UP001139485">
    <property type="component" value="Unassembled WGS sequence"/>
</dbReference>
<dbReference type="RefSeq" id="WP_250827463.1">
    <property type="nucleotide sequence ID" value="NZ_JAMOIL010000013.1"/>
</dbReference>
<evidence type="ECO:0000313" key="2">
    <source>
        <dbReference type="Proteomes" id="UP001139485"/>
    </source>
</evidence>
<comment type="caution">
    <text evidence="1">The sequence shown here is derived from an EMBL/GenBank/DDBJ whole genome shotgun (WGS) entry which is preliminary data.</text>
</comment>
<proteinExistence type="predicted"/>
<dbReference type="Gene3D" id="3.30.460.40">
    <property type="match status" value="1"/>
</dbReference>
<keyword evidence="2" id="KW-1185">Reference proteome</keyword>
<sequence>MGVNDLSDDAFTALYGDWAGRTPTDAVALMTGYPGTWWVAGGYAVEALTGPHRGHHDLDLAVLGDELPLFRRHVAGRLDCWSATSGALAPLLPDDRPDGTAAEVLPDGCVQLWTRPSARHPWEYDVLVGPGSAREWVYRRDERIRMPMAEALTSVDGVPYLRPEIQLLYKAPGRRPQDEADLRAALPLLGSTARAWLHETLSFLDPEHPWLAEI</sequence>